<dbReference type="SUPFAM" id="SSF56436">
    <property type="entry name" value="C-type lectin-like"/>
    <property type="match status" value="1"/>
</dbReference>
<accession>A0A7L3NAL1</accession>
<keyword evidence="2" id="KW-1015">Disulfide bond</keyword>
<dbReference type="OrthoDB" id="538816at2759"/>
<evidence type="ECO:0000313" key="5">
    <source>
        <dbReference type="Proteomes" id="UP000579904"/>
    </source>
</evidence>
<keyword evidence="1" id="KW-1133">Transmembrane helix</keyword>
<dbReference type="Gene3D" id="3.10.100.10">
    <property type="entry name" value="Mannose-Binding Protein A, subunit A"/>
    <property type="match status" value="1"/>
</dbReference>
<keyword evidence="1" id="KW-0812">Transmembrane</keyword>
<feature type="domain" description="C-type lectin" evidence="3">
    <location>
        <begin position="1"/>
        <end position="94"/>
    </location>
</feature>
<dbReference type="PROSITE" id="PS50041">
    <property type="entry name" value="C_TYPE_LECTIN_2"/>
    <property type="match status" value="1"/>
</dbReference>
<gene>
    <name evidence="4" type="primary">Klrb1b</name>
    <name evidence="4" type="ORF">OREMEL_R13314</name>
</gene>
<dbReference type="PANTHER" id="PTHR46784:SF1">
    <property type="entry name" value="KILLER CELL LECTIN-LIKE RECEPTOR SUBFAMILY B MEMBER 1"/>
    <property type="match status" value="1"/>
</dbReference>
<keyword evidence="1" id="KW-0472">Membrane</keyword>
<name>A0A7L3NAL1_9AVES</name>
<evidence type="ECO:0000313" key="4">
    <source>
        <dbReference type="EMBL" id="NXU75996.1"/>
    </source>
</evidence>
<dbReference type="GO" id="GO:0005886">
    <property type="term" value="C:plasma membrane"/>
    <property type="evidence" value="ECO:0007669"/>
    <property type="project" value="TreeGrafter"/>
</dbReference>
<dbReference type="InterPro" id="IPR016186">
    <property type="entry name" value="C-type_lectin-like/link_sf"/>
</dbReference>
<sequence>SVCVPHGVTIFLSSPISPIQDFLNEIFQKPTRYFWIGLSFPSAQHGWTWLNGSCLDQNQFPLSPWDGDGRACGALRGDKISSSSCDVGLQWICQKEATDF</sequence>
<reference evidence="4 5" key="1">
    <citation type="submission" date="2019-09" db="EMBL/GenBank/DDBJ databases">
        <title>Bird 10,000 Genomes (B10K) Project - Family phase.</title>
        <authorList>
            <person name="Zhang G."/>
        </authorList>
    </citation>
    <scope>NUCLEOTIDE SEQUENCE [LARGE SCALE GENOMIC DNA]</scope>
    <source>
        <strain evidence="4">OUT-0002</strain>
    </source>
</reference>
<proteinExistence type="predicted"/>
<dbReference type="EMBL" id="VZUB01009306">
    <property type="protein sequence ID" value="NXU75996.1"/>
    <property type="molecule type" value="Genomic_DNA"/>
</dbReference>
<dbReference type="PANTHER" id="PTHR46784">
    <property type="entry name" value="KILLER CELL LECTIN-LIKE RECEPTOR SUBFAMILY B MEMBER 1"/>
    <property type="match status" value="1"/>
</dbReference>
<dbReference type="InterPro" id="IPR001304">
    <property type="entry name" value="C-type_lectin-like"/>
</dbReference>
<dbReference type="GO" id="GO:0038023">
    <property type="term" value="F:signaling receptor activity"/>
    <property type="evidence" value="ECO:0007669"/>
    <property type="project" value="TreeGrafter"/>
</dbReference>
<feature type="non-terminal residue" evidence="4">
    <location>
        <position position="1"/>
    </location>
</feature>
<dbReference type="Pfam" id="PF00059">
    <property type="entry name" value="Lectin_C"/>
    <property type="match status" value="1"/>
</dbReference>
<dbReference type="InterPro" id="IPR051527">
    <property type="entry name" value="KLR_subfamily_B"/>
</dbReference>
<evidence type="ECO:0000256" key="2">
    <source>
        <dbReference type="ARBA" id="ARBA00023157"/>
    </source>
</evidence>
<organism evidence="4 5">
    <name type="scientific">Oreotrochilus melanogaster</name>
    <dbReference type="NCBI Taxonomy" id="689266"/>
    <lineage>
        <taxon>Eukaryota</taxon>
        <taxon>Metazoa</taxon>
        <taxon>Chordata</taxon>
        <taxon>Craniata</taxon>
        <taxon>Vertebrata</taxon>
        <taxon>Euteleostomi</taxon>
        <taxon>Archelosauria</taxon>
        <taxon>Archosauria</taxon>
        <taxon>Dinosauria</taxon>
        <taxon>Saurischia</taxon>
        <taxon>Theropoda</taxon>
        <taxon>Coelurosauria</taxon>
        <taxon>Aves</taxon>
        <taxon>Neognathae</taxon>
        <taxon>Neoaves</taxon>
        <taxon>Strisores</taxon>
        <taxon>Apodiformes</taxon>
        <taxon>Trochilidae</taxon>
        <taxon>Oreotrochilus</taxon>
    </lineage>
</organism>
<evidence type="ECO:0000256" key="1">
    <source>
        <dbReference type="ARBA" id="ARBA00022989"/>
    </source>
</evidence>
<dbReference type="GO" id="GO:0009986">
    <property type="term" value="C:cell surface"/>
    <property type="evidence" value="ECO:0007669"/>
    <property type="project" value="TreeGrafter"/>
</dbReference>
<dbReference type="AlphaFoldDB" id="A0A7L3NAL1"/>
<evidence type="ECO:0000259" key="3">
    <source>
        <dbReference type="PROSITE" id="PS50041"/>
    </source>
</evidence>
<dbReference type="InterPro" id="IPR016187">
    <property type="entry name" value="CTDL_fold"/>
</dbReference>
<protein>
    <submittedName>
        <fullName evidence="4">KRBBA protein</fullName>
    </submittedName>
</protein>
<keyword evidence="5" id="KW-1185">Reference proteome</keyword>
<dbReference type="Proteomes" id="UP000579904">
    <property type="component" value="Unassembled WGS sequence"/>
</dbReference>
<feature type="non-terminal residue" evidence="4">
    <location>
        <position position="100"/>
    </location>
</feature>
<dbReference type="GO" id="GO:0042269">
    <property type="term" value="P:regulation of natural killer cell mediated cytotoxicity"/>
    <property type="evidence" value="ECO:0007669"/>
    <property type="project" value="TreeGrafter"/>
</dbReference>
<comment type="caution">
    <text evidence="4">The sequence shown here is derived from an EMBL/GenBank/DDBJ whole genome shotgun (WGS) entry which is preliminary data.</text>
</comment>